<dbReference type="Proteomes" id="UP000277577">
    <property type="component" value="Chromosome"/>
</dbReference>
<evidence type="ECO:0000256" key="2">
    <source>
        <dbReference type="SAM" id="SignalP"/>
    </source>
</evidence>
<dbReference type="EMBL" id="LR134173">
    <property type="protein sequence ID" value="VEB36837.1"/>
    <property type="molecule type" value="Genomic_DNA"/>
</dbReference>
<sequence>MNRFALIAATGVLALALTACGEQNNKQPTAGTENTTTTNNSTSF</sequence>
<keyword evidence="4" id="KW-1185">Reference proteome</keyword>
<gene>
    <name evidence="3" type="ORF">NCTC11976_01909</name>
</gene>
<evidence type="ECO:0000256" key="1">
    <source>
        <dbReference type="SAM" id="MobiDB-lite"/>
    </source>
</evidence>
<organism evidence="3 4">
    <name type="scientific">Legionella cherrii</name>
    <dbReference type="NCBI Taxonomy" id="28084"/>
    <lineage>
        <taxon>Bacteria</taxon>
        <taxon>Pseudomonadati</taxon>
        <taxon>Pseudomonadota</taxon>
        <taxon>Gammaproteobacteria</taxon>
        <taxon>Legionellales</taxon>
        <taxon>Legionellaceae</taxon>
        <taxon>Legionella</taxon>
    </lineage>
</organism>
<protein>
    <submittedName>
        <fullName evidence="3">Uncharacterized protein</fullName>
    </submittedName>
</protein>
<feature type="region of interest" description="Disordered" evidence="1">
    <location>
        <begin position="23"/>
        <end position="44"/>
    </location>
</feature>
<feature type="compositionally biased region" description="Low complexity" evidence="1">
    <location>
        <begin position="32"/>
        <end position="44"/>
    </location>
</feature>
<dbReference type="PROSITE" id="PS51257">
    <property type="entry name" value="PROKAR_LIPOPROTEIN"/>
    <property type="match status" value="1"/>
</dbReference>
<reference evidence="3 4" key="1">
    <citation type="submission" date="2018-12" db="EMBL/GenBank/DDBJ databases">
        <authorList>
            <consortium name="Pathogen Informatics"/>
        </authorList>
    </citation>
    <scope>NUCLEOTIDE SEQUENCE [LARGE SCALE GENOMIC DNA]</scope>
    <source>
        <strain evidence="3 4">NCTC11976</strain>
    </source>
</reference>
<feature type="chain" id="PRO_5046250860" evidence="2">
    <location>
        <begin position="22"/>
        <end position="44"/>
    </location>
</feature>
<name>A0ABY6T691_9GAMM</name>
<dbReference type="RefSeq" id="WP_277873271.1">
    <property type="nucleotide sequence ID" value="NZ_LR134173.1"/>
</dbReference>
<proteinExistence type="predicted"/>
<keyword evidence="2" id="KW-0732">Signal</keyword>
<evidence type="ECO:0000313" key="4">
    <source>
        <dbReference type="Proteomes" id="UP000277577"/>
    </source>
</evidence>
<accession>A0ABY6T691</accession>
<feature type="signal peptide" evidence="2">
    <location>
        <begin position="1"/>
        <end position="21"/>
    </location>
</feature>
<evidence type="ECO:0000313" key="3">
    <source>
        <dbReference type="EMBL" id="VEB36837.1"/>
    </source>
</evidence>